<evidence type="ECO:0000259" key="7">
    <source>
        <dbReference type="Pfam" id="PF08784"/>
    </source>
</evidence>
<sequence>MSVNGGFVNDGEGGGGSATKKREQVRRVQSVVPVFISYITECSDEEFTLYGMPVQMVDIIGVLRNFDVQSTKATCLIEDQSGSIQAILWLETDGDSISALPPVKENCYVRVFGSIRTQDGSKMIMILKIIPIDDLNVVTHHRLQIIHAKVYAEKLATGGLPATQPVNHAAATNGTMSFGDIKINTPQENPHGLKPIQAKIMSLLKNTTNYMGMAKSEILAQFDSAQAREVRATLDFLLDEGHAYTTCDNDHYKATDGF</sequence>
<dbReference type="Pfam" id="PF08784">
    <property type="entry name" value="RPA_C"/>
    <property type="match status" value="1"/>
</dbReference>
<feature type="compositionally biased region" description="Low complexity" evidence="6">
    <location>
        <begin position="1"/>
        <end position="10"/>
    </location>
</feature>
<dbReference type="InterPro" id="IPR036388">
    <property type="entry name" value="WH-like_DNA-bd_sf"/>
</dbReference>
<dbReference type="GO" id="GO:0006260">
    <property type="term" value="P:DNA replication"/>
    <property type="evidence" value="ECO:0007669"/>
    <property type="project" value="UniProtKB-KW"/>
</dbReference>
<dbReference type="GO" id="GO:0006289">
    <property type="term" value="P:nucleotide-excision repair"/>
    <property type="evidence" value="ECO:0007669"/>
    <property type="project" value="TreeGrafter"/>
</dbReference>
<evidence type="ECO:0000256" key="2">
    <source>
        <dbReference type="ARBA" id="ARBA00007815"/>
    </source>
</evidence>
<dbReference type="InterPro" id="IPR036390">
    <property type="entry name" value="WH_DNA-bd_sf"/>
</dbReference>
<comment type="subcellular location">
    <subcellularLocation>
        <location evidence="1">Nucleus</location>
    </subcellularLocation>
</comment>
<gene>
    <name evidence="8" type="ORF">Zmor_007497</name>
</gene>
<dbReference type="GO" id="GO:0000781">
    <property type="term" value="C:chromosome, telomeric region"/>
    <property type="evidence" value="ECO:0007669"/>
    <property type="project" value="TreeGrafter"/>
</dbReference>
<dbReference type="GO" id="GO:0003697">
    <property type="term" value="F:single-stranded DNA binding"/>
    <property type="evidence" value="ECO:0007669"/>
    <property type="project" value="TreeGrafter"/>
</dbReference>
<organism evidence="8 9">
    <name type="scientific">Zophobas morio</name>
    <dbReference type="NCBI Taxonomy" id="2755281"/>
    <lineage>
        <taxon>Eukaryota</taxon>
        <taxon>Metazoa</taxon>
        <taxon>Ecdysozoa</taxon>
        <taxon>Arthropoda</taxon>
        <taxon>Hexapoda</taxon>
        <taxon>Insecta</taxon>
        <taxon>Pterygota</taxon>
        <taxon>Neoptera</taxon>
        <taxon>Endopterygota</taxon>
        <taxon>Coleoptera</taxon>
        <taxon>Polyphaga</taxon>
        <taxon>Cucujiformia</taxon>
        <taxon>Tenebrionidae</taxon>
        <taxon>Zophobas</taxon>
    </lineage>
</organism>
<evidence type="ECO:0000256" key="3">
    <source>
        <dbReference type="ARBA" id="ARBA00022705"/>
    </source>
</evidence>
<dbReference type="Gene3D" id="2.40.50.140">
    <property type="entry name" value="Nucleic acid-binding proteins"/>
    <property type="match status" value="1"/>
</dbReference>
<dbReference type="Gene3D" id="1.10.10.10">
    <property type="entry name" value="Winged helix-like DNA-binding domain superfamily/Winged helix DNA-binding domain"/>
    <property type="match status" value="1"/>
</dbReference>
<feature type="region of interest" description="Disordered" evidence="6">
    <location>
        <begin position="1"/>
        <end position="22"/>
    </location>
</feature>
<dbReference type="PANTHER" id="PTHR13989:SF16">
    <property type="entry name" value="REPLICATION PROTEIN A2"/>
    <property type="match status" value="1"/>
</dbReference>
<evidence type="ECO:0000256" key="6">
    <source>
        <dbReference type="SAM" id="MobiDB-lite"/>
    </source>
</evidence>
<reference evidence="8" key="1">
    <citation type="journal article" date="2023" name="G3 (Bethesda)">
        <title>Whole genome assemblies of Zophobas morio and Tenebrio molitor.</title>
        <authorList>
            <person name="Kaur S."/>
            <person name="Stinson S.A."/>
            <person name="diCenzo G.C."/>
        </authorList>
    </citation>
    <scope>NUCLEOTIDE SEQUENCE</scope>
    <source>
        <strain evidence="8">QUZm001</strain>
    </source>
</reference>
<dbReference type="GO" id="GO:0035861">
    <property type="term" value="C:site of double-strand break"/>
    <property type="evidence" value="ECO:0007669"/>
    <property type="project" value="TreeGrafter"/>
</dbReference>
<dbReference type="SUPFAM" id="SSF50249">
    <property type="entry name" value="Nucleic acid-binding proteins"/>
    <property type="match status" value="1"/>
</dbReference>
<dbReference type="PANTHER" id="PTHR13989">
    <property type="entry name" value="REPLICATION PROTEIN A-RELATED"/>
    <property type="match status" value="1"/>
</dbReference>
<keyword evidence="4" id="KW-0238">DNA-binding</keyword>
<dbReference type="CDD" id="cd04478">
    <property type="entry name" value="RPA2_DBD_D"/>
    <property type="match status" value="1"/>
</dbReference>
<dbReference type="Proteomes" id="UP001168821">
    <property type="component" value="Unassembled WGS sequence"/>
</dbReference>
<evidence type="ECO:0000256" key="1">
    <source>
        <dbReference type="ARBA" id="ARBA00004123"/>
    </source>
</evidence>
<comment type="similarity">
    <text evidence="2">Belongs to the replication factor A protein 2 family.</text>
</comment>
<dbReference type="InterPro" id="IPR014646">
    <property type="entry name" value="Rfa2/RPA32"/>
</dbReference>
<accession>A0AA38IS30</accession>
<proteinExistence type="inferred from homology"/>
<evidence type="ECO:0000256" key="4">
    <source>
        <dbReference type="ARBA" id="ARBA00023125"/>
    </source>
</evidence>
<dbReference type="AlphaFoldDB" id="A0AA38IS30"/>
<dbReference type="EMBL" id="JALNTZ010000002">
    <property type="protein sequence ID" value="KAJ3663193.1"/>
    <property type="molecule type" value="Genomic_DNA"/>
</dbReference>
<dbReference type="InterPro" id="IPR012340">
    <property type="entry name" value="NA-bd_OB-fold"/>
</dbReference>
<dbReference type="InterPro" id="IPR040260">
    <property type="entry name" value="RFA2-like"/>
</dbReference>
<dbReference type="SUPFAM" id="SSF46785">
    <property type="entry name" value="Winged helix' DNA-binding domain"/>
    <property type="match status" value="1"/>
</dbReference>
<keyword evidence="9" id="KW-1185">Reference proteome</keyword>
<dbReference type="GO" id="GO:0000724">
    <property type="term" value="P:double-strand break repair via homologous recombination"/>
    <property type="evidence" value="ECO:0007669"/>
    <property type="project" value="TreeGrafter"/>
</dbReference>
<protein>
    <recommendedName>
        <fullName evidence="7">Replication protein A C-terminal domain-containing protein</fullName>
    </recommendedName>
</protein>
<dbReference type="InterPro" id="IPR014892">
    <property type="entry name" value="RPA_C"/>
</dbReference>
<feature type="domain" description="Replication protein A C-terminal" evidence="7">
    <location>
        <begin position="158"/>
        <end position="249"/>
    </location>
</feature>
<dbReference type="GO" id="GO:0005662">
    <property type="term" value="C:DNA replication factor A complex"/>
    <property type="evidence" value="ECO:0007669"/>
    <property type="project" value="TreeGrafter"/>
</dbReference>
<name>A0AA38IS30_9CUCU</name>
<comment type="caution">
    <text evidence="8">The sequence shown here is derived from an EMBL/GenBank/DDBJ whole genome shotgun (WGS) entry which is preliminary data.</text>
</comment>
<keyword evidence="5" id="KW-0539">Nucleus</keyword>
<evidence type="ECO:0000256" key="5">
    <source>
        <dbReference type="ARBA" id="ARBA00023242"/>
    </source>
</evidence>
<dbReference type="PIRSF" id="PIRSF036949">
    <property type="entry name" value="RPA32"/>
    <property type="match status" value="1"/>
</dbReference>
<evidence type="ECO:0000313" key="8">
    <source>
        <dbReference type="EMBL" id="KAJ3663193.1"/>
    </source>
</evidence>
<evidence type="ECO:0000313" key="9">
    <source>
        <dbReference type="Proteomes" id="UP001168821"/>
    </source>
</evidence>
<keyword evidence="3" id="KW-0235">DNA replication</keyword>